<name>A0ABW3PD84_9PROT</name>
<dbReference type="EMBL" id="JBHTLN010000001">
    <property type="protein sequence ID" value="MFD1122543.1"/>
    <property type="molecule type" value="Genomic_DNA"/>
</dbReference>
<dbReference type="Proteomes" id="UP001597206">
    <property type="component" value="Unassembled WGS sequence"/>
</dbReference>
<keyword evidence="2" id="KW-0269">Exonuclease</keyword>
<dbReference type="RefSeq" id="WP_379033111.1">
    <property type="nucleotide sequence ID" value="NZ_JBHTLN010000001.1"/>
</dbReference>
<dbReference type="InterPro" id="IPR036397">
    <property type="entry name" value="RNaseH_sf"/>
</dbReference>
<accession>A0ABW3PD84</accession>
<sequence length="303" mass="34554">MRNQLEIESLLEELGSYGYKFTKEFTARESYSDGMLPPNLIKAIILDTETTGLDCTYDRIIELGMVLFEYCPATGQAYGVLKTFDELEDPGIPIPLTSTKIHGITNDMVNGCQIDDANVQEFIADASLIIAHNARFDRTFVESRFPFFKNKAWACSFSQINWNDEGLGGAKLEFLAYRYGFHYVGHRASNDCHALLEVLQNKLPTSGELAMKRLIDNAGAKDVKVSAINSRFESKDLLKKRNYRWNSERKFWSIIISEVNLDGEIEWLRKHVYSNKPFQIELERIDALNRFSASACPTEILSF</sequence>
<dbReference type="CDD" id="cd06127">
    <property type="entry name" value="DEDDh"/>
    <property type="match status" value="1"/>
</dbReference>
<evidence type="ECO:0000313" key="2">
    <source>
        <dbReference type="EMBL" id="MFD1122543.1"/>
    </source>
</evidence>
<gene>
    <name evidence="2" type="ORF">ACFQ2T_08520</name>
</gene>
<dbReference type="InterPro" id="IPR013520">
    <property type="entry name" value="Ribonucl_H"/>
</dbReference>
<dbReference type="SMART" id="SM00479">
    <property type="entry name" value="EXOIII"/>
    <property type="match status" value="1"/>
</dbReference>
<reference evidence="3" key="1">
    <citation type="journal article" date="2019" name="Int. J. Syst. Evol. Microbiol.">
        <title>The Global Catalogue of Microorganisms (GCM) 10K type strain sequencing project: providing services to taxonomists for standard genome sequencing and annotation.</title>
        <authorList>
            <consortium name="The Broad Institute Genomics Platform"/>
            <consortium name="The Broad Institute Genome Sequencing Center for Infectious Disease"/>
            <person name="Wu L."/>
            <person name="Ma J."/>
        </authorList>
    </citation>
    <scope>NUCLEOTIDE SEQUENCE [LARGE SCALE GENOMIC DNA]</scope>
    <source>
        <strain evidence="3">CCUG 58411</strain>
    </source>
</reference>
<dbReference type="GO" id="GO:0004527">
    <property type="term" value="F:exonuclease activity"/>
    <property type="evidence" value="ECO:0007669"/>
    <property type="project" value="UniProtKB-KW"/>
</dbReference>
<evidence type="ECO:0000313" key="3">
    <source>
        <dbReference type="Proteomes" id="UP001597206"/>
    </source>
</evidence>
<feature type="domain" description="Exonuclease" evidence="1">
    <location>
        <begin position="42"/>
        <end position="208"/>
    </location>
</feature>
<dbReference type="PANTHER" id="PTHR30231">
    <property type="entry name" value="DNA POLYMERASE III SUBUNIT EPSILON"/>
    <property type="match status" value="1"/>
</dbReference>
<organism evidence="2 3">
    <name type="scientific">Methylophilus flavus</name>
    <dbReference type="NCBI Taxonomy" id="640084"/>
    <lineage>
        <taxon>Bacteria</taxon>
        <taxon>Pseudomonadati</taxon>
        <taxon>Pseudomonadota</taxon>
        <taxon>Betaproteobacteria</taxon>
        <taxon>Nitrosomonadales</taxon>
        <taxon>Methylophilaceae</taxon>
        <taxon>Methylophilus</taxon>
    </lineage>
</organism>
<dbReference type="NCBIfam" id="NF006615">
    <property type="entry name" value="PRK09182.1"/>
    <property type="match status" value="1"/>
</dbReference>
<dbReference type="Gene3D" id="3.30.420.10">
    <property type="entry name" value="Ribonuclease H-like superfamily/Ribonuclease H"/>
    <property type="match status" value="1"/>
</dbReference>
<dbReference type="PANTHER" id="PTHR30231:SF37">
    <property type="entry name" value="EXODEOXYRIBONUCLEASE 10"/>
    <property type="match status" value="1"/>
</dbReference>
<dbReference type="SUPFAM" id="SSF53098">
    <property type="entry name" value="Ribonuclease H-like"/>
    <property type="match status" value="1"/>
</dbReference>
<keyword evidence="3" id="KW-1185">Reference proteome</keyword>
<evidence type="ECO:0000259" key="1">
    <source>
        <dbReference type="SMART" id="SM00479"/>
    </source>
</evidence>
<keyword evidence="2" id="KW-0540">Nuclease</keyword>
<proteinExistence type="predicted"/>
<protein>
    <submittedName>
        <fullName evidence="2">3'-5' exonuclease</fullName>
    </submittedName>
</protein>
<dbReference type="InterPro" id="IPR012337">
    <property type="entry name" value="RNaseH-like_sf"/>
</dbReference>
<comment type="caution">
    <text evidence="2">The sequence shown here is derived from an EMBL/GenBank/DDBJ whole genome shotgun (WGS) entry which is preliminary data.</text>
</comment>
<keyword evidence="2" id="KW-0378">Hydrolase</keyword>
<dbReference type="Pfam" id="PF00929">
    <property type="entry name" value="RNase_T"/>
    <property type="match status" value="1"/>
</dbReference>